<protein>
    <submittedName>
        <fullName evidence="1">Uncharacterized protein</fullName>
    </submittedName>
</protein>
<gene>
    <name evidence="1" type="ORF">S03H2_56866</name>
</gene>
<proteinExistence type="predicted"/>
<reference evidence="1" key="1">
    <citation type="journal article" date="2014" name="Front. Microbiol.">
        <title>High frequency of phylogenetically diverse reductive dehalogenase-homologous genes in deep subseafloor sedimentary metagenomes.</title>
        <authorList>
            <person name="Kawai M."/>
            <person name="Futagami T."/>
            <person name="Toyoda A."/>
            <person name="Takaki Y."/>
            <person name="Nishi S."/>
            <person name="Hori S."/>
            <person name="Arai W."/>
            <person name="Tsubouchi T."/>
            <person name="Morono Y."/>
            <person name="Uchiyama I."/>
            <person name="Ito T."/>
            <person name="Fujiyama A."/>
            <person name="Inagaki F."/>
            <person name="Takami H."/>
        </authorList>
    </citation>
    <scope>NUCLEOTIDE SEQUENCE</scope>
    <source>
        <strain evidence="1">Expedition CK06-06</strain>
    </source>
</reference>
<comment type="caution">
    <text evidence="1">The sequence shown here is derived from an EMBL/GenBank/DDBJ whole genome shotgun (WGS) entry which is preliminary data.</text>
</comment>
<dbReference type="EMBL" id="BARU01036417">
    <property type="protein sequence ID" value="GAH89572.1"/>
    <property type="molecule type" value="Genomic_DNA"/>
</dbReference>
<evidence type="ECO:0000313" key="1">
    <source>
        <dbReference type="EMBL" id="GAH89572.1"/>
    </source>
</evidence>
<name>X1J6I8_9ZZZZ</name>
<accession>X1J6I8</accession>
<dbReference type="AlphaFoldDB" id="X1J6I8"/>
<feature type="non-terminal residue" evidence="1">
    <location>
        <position position="1"/>
    </location>
</feature>
<organism evidence="1">
    <name type="scientific">marine sediment metagenome</name>
    <dbReference type="NCBI Taxonomy" id="412755"/>
    <lineage>
        <taxon>unclassified sequences</taxon>
        <taxon>metagenomes</taxon>
        <taxon>ecological metagenomes</taxon>
    </lineage>
</organism>
<sequence length="83" mass="9999">LFLRTLKWQLPQGVRMNPAYYDLVRFQTNITQAAGERSAIERRRDFLGSYFYHYKENNAIKGDEEYRENTGIDPEVERRKVRL</sequence>